<name>A0ABQ5DUG8_9ASTR</name>
<dbReference type="PRINTS" id="PR01217">
    <property type="entry name" value="PRICHEXTENSN"/>
</dbReference>
<feature type="compositionally biased region" description="Pro residues" evidence="1">
    <location>
        <begin position="101"/>
        <end position="115"/>
    </location>
</feature>
<gene>
    <name evidence="2" type="ORF">Tco_0940574</name>
</gene>
<reference evidence="2" key="1">
    <citation type="journal article" date="2022" name="Int. J. Mol. Sci.">
        <title>Draft Genome of Tanacetum Coccineum: Genomic Comparison of Closely Related Tanacetum-Family Plants.</title>
        <authorList>
            <person name="Yamashiro T."/>
            <person name="Shiraishi A."/>
            <person name="Nakayama K."/>
            <person name="Satake H."/>
        </authorList>
    </citation>
    <scope>NUCLEOTIDE SEQUENCE</scope>
</reference>
<sequence length="129" mass="13519">MSSSSAPTDTKTISSTGGAQGSPVFTPSSNNPYILVRKAYSPTTPNTESEPFENPLETEDPQPLSPTLAPPSPNYTPATPHTDDESESFKTFETRVTSSPSPTPPADPTSPPSPQRPLLAQASPTPTPP</sequence>
<evidence type="ECO:0000313" key="3">
    <source>
        <dbReference type="Proteomes" id="UP001151760"/>
    </source>
</evidence>
<protein>
    <submittedName>
        <fullName evidence="2">Uncharacterized protein</fullName>
    </submittedName>
</protein>
<feature type="compositionally biased region" description="Basic and acidic residues" evidence="1">
    <location>
        <begin position="81"/>
        <end position="93"/>
    </location>
</feature>
<keyword evidence="3" id="KW-1185">Reference proteome</keyword>
<feature type="compositionally biased region" description="Polar residues" evidence="1">
    <location>
        <begin position="1"/>
        <end position="32"/>
    </location>
</feature>
<evidence type="ECO:0000256" key="1">
    <source>
        <dbReference type="SAM" id="MobiDB-lite"/>
    </source>
</evidence>
<evidence type="ECO:0000313" key="2">
    <source>
        <dbReference type="EMBL" id="GJT40709.1"/>
    </source>
</evidence>
<comment type="caution">
    <text evidence="2">The sequence shown here is derived from an EMBL/GenBank/DDBJ whole genome shotgun (WGS) entry which is preliminary data.</text>
</comment>
<dbReference type="EMBL" id="BQNB010015498">
    <property type="protein sequence ID" value="GJT40709.1"/>
    <property type="molecule type" value="Genomic_DNA"/>
</dbReference>
<proteinExistence type="predicted"/>
<feature type="region of interest" description="Disordered" evidence="1">
    <location>
        <begin position="1"/>
        <end position="129"/>
    </location>
</feature>
<reference evidence="2" key="2">
    <citation type="submission" date="2022-01" db="EMBL/GenBank/DDBJ databases">
        <authorList>
            <person name="Yamashiro T."/>
            <person name="Shiraishi A."/>
            <person name="Satake H."/>
            <person name="Nakayama K."/>
        </authorList>
    </citation>
    <scope>NUCLEOTIDE SEQUENCE</scope>
</reference>
<dbReference type="Proteomes" id="UP001151760">
    <property type="component" value="Unassembled WGS sequence"/>
</dbReference>
<accession>A0ABQ5DUG8</accession>
<organism evidence="2 3">
    <name type="scientific">Tanacetum coccineum</name>
    <dbReference type="NCBI Taxonomy" id="301880"/>
    <lineage>
        <taxon>Eukaryota</taxon>
        <taxon>Viridiplantae</taxon>
        <taxon>Streptophyta</taxon>
        <taxon>Embryophyta</taxon>
        <taxon>Tracheophyta</taxon>
        <taxon>Spermatophyta</taxon>
        <taxon>Magnoliopsida</taxon>
        <taxon>eudicotyledons</taxon>
        <taxon>Gunneridae</taxon>
        <taxon>Pentapetalae</taxon>
        <taxon>asterids</taxon>
        <taxon>campanulids</taxon>
        <taxon>Asterales</taxon>
        <taxon>Asteraceae</taxon>
        <taxon>Asteroideae</taxon>
        <taxon>Anthemideae</taxon>
        <taxon>Anthemidinae</taxon>
        <taxon>Tanacetum</taxon>
    </lineage>
</organism>